<evidence type="ECO:0000256" key="1">
    <source>
        <dbReference type="SAM" id="Phobius"/>
    </source>
</evidence>
<accession>F3CFK6</accession>
<organism evidence="2 3">
    <name type="scientific">Pseudomonas savastanoi pv. glycinea str. race 4</name>
    <dbReference type="NCBI Taxonomy" id="875330"/>
    <lineage>
        <taxon>Bacteria</taxon>
        <taxon>Pseudomonadati</taxon>
        <taxon>Pseudomonadota</taxon>
        <taxon>Gammaproteobacteria</taxon>
        <taxon>Pseudomonadales</taxon>
        <taxon>Pseudomonadaceae</taxon>
        <taxon>Pseudomonas</taxon>
    </lineage>
</organism>
<dbReference type="GO" id="GO:0042910">
    <property type="term" value="F:xenobiotic transmembrane transporter activity"/>
    <property type="evidence" value="ECO:0007669"/>
    <property type="project" value="TreeGrafter"/>
</dbReference>
<gene>
    <name evidence="2" type="ORF">Pgy4_34381</name>
</gene>
<keyword evidence="1" id="KW-1133">Transmembrane helix</keyword>
<keyword evidence="1" id="KW-0472">Membrane</keyword>
<evidence type="ECO:0000313" key="3">
    <source>
        <dbReference type="Proteomes" id="UP000005466"/>
    </source>
</evidence>
<comment type="caution">
    <text evidence="2">The sequence shown here is derived from an EMBL/GenBank/DDBJ whole genome shotgun (WGS) entry which is preliminary data.</text>
</comment>
<feature type="non-terminal residue" evidence="2">
    <location>
        <position position="105"/>
    </location>
</feature>
<dbReference type="Pfam" id="PF00873">
    <property type="entry name" value="ACR_tran"/>
    <property type="match status" value="1"/>
</dbReference>
<dbReference type="AlphaFoldDB" id="F3CFK6"/>
<dbReference type="EMBL" id="ADWY01002312">
    <property type="protein sequence ID" value="EGH18048.1"/>
    <property type="molecule type" value="Genomic_DNA"/>
</dbReference>
<dbReference type="PANTHER" id="PTHR32063">
    <property type="match status" value="1"/>
</dbReference>
<dbReference type="PANTHER" id="PTHR32063:SF18">
    <property type="entry name" value="CATION EFFLUX SYSTEM PROTEIN"/>
    <property type="match status" value="1"/>
</dbReference>
<protein>
    <submittedName>
        <fullName evidence="2">Acriflavin resistance protein</fullName>
    </submittedName>
</protein>
<sequence length="105" mass="11628">DEYASVFYRGYRKVIESLLNHSLIFIASMLGLLTVAVVVLTQVPYDFLPKSDRMQFQIPLVLEPGSSSRATSQAVRDISQWLSSDQDVKHSIGYVANGGPRIVLG</sequence>
<proteinExistence type="predicted"/>
<dbReference type="Proteomes" id="UP000005466">
    <property type="component" value="Unassembled WGS sequence"/>
</dbReference>
<keyword evidence="1" id="KW-0812">Transmembrane</keyword>
<dbReference type="GO" id="GO:0005886">
    <property type="term" value="C:plasma membrane"/>
    <property type="evidence" value="ECO:0007669"/>
    <property type="project" value="TreeGrafter"/>
</dbReference>
<evidence type="ECO:0000313" key="2">
    <source>
        <dbReference type="EMBL" id="EGH18048.1"/>
    </source>
</evidence>
<reference evidence="2 3" key="1">
    <citation type="journal article" date="2011" name="PLoS Pathog.">
        <title>Dynamic evolution of pathogenicity revealed by sequencing and comparative genomics of 19 Pseudomonas syringae isolates.</title>
        <authorList>
            <person name="Baltrus D.A."/>
            <person name="Nishimura M.T."/>
            <person name="Romanchuk A."/>
            <person name="Chang J.H."/>
            <person name="Mukhtar M.S."/>
            <person name="Cherkis K."/>
            <person name="Roach J."/>
            <person name="Grant S.R."/>
            <person name="Jones C.D."/>
            <person name="Dangl J.L."/>
        </authorList>
    </citation>
    <scope>NUCLEOTIDE SEQUENCE [LARGE SCALE GENOMIC DNA]</scope>
    <source>
        <strain evidence="3">race 4</strain>
    </source>
</reference>
<feature type="transmembrane region" description="Helical" evidence="1">
    <location>
        <begin position="23"/>
        <end position="45"/>
    </location>
</feature>
<name>F3CFK6_PSESG</name>
<feature type="non-terminal residue" evidence="2">
    <location>
        <position position="1"/>
    </location>
</feature>
<dbReference type="Gene3D" id="3.30.70.1430">
    <property type="entry name" value="Multidrug efflux transporter AcrB pore domain"/>
    <property type="match status" value="1"/>
</dbReference>
<dbReference type="HOGENOM" id="CLU_2242297_0_0_6"/>
<dbReference type="Gene3D" id="1.20.1640.10">
    <property type="entry name" value="Multidrug efflux transporter AcrB transmembrane domain"/>
    <property type="match status" value="1"/>
</dbReference>
<dbReference type="InterPro" id="IPR001036">
    <property type="entry name" value="Acrflvin-R"/>
</dbReference>